<comment type="caution">
    <text evidence="3">The sequence shown here is derived from an EMBL/GenBank/DDBJ whole genome shotgun (WGS) entry which is preliminary data.</text>
</comment>
<dbReference type="Pfam" id="PF04422">
    <property type="entry name" value="FrhB_FdhB_N"/>
    <property type="match status" value="1"/>
</dbReference>
<feature type="domain" description="Coenzyme F420 hydrogenase/dehydrogenase beta subunit N-terminal" evidence="1">
    <location>
        <begin position="89"/>
        <end position="164"/>
    </location>
</feature>
<evidence type="ECO:0008006" key="5">
    <source>
        <dbReference type="Google" id="ProtNLM"/>
    </source>
</evidence>
<dbReference type="PANTHER" id="PTHR31332:SF0">
    <property type="entry name" value="7-HYDROXYMETHYL CHLOROPHYLL A REDUCTASE, CHLOROPLASTIC"/>
    <property type="match status" value="1"/>
</dbReference>
<evidence type="ECO:0000259" key="1">
    <source>
        <dbReference type="Pfam" id="PF04422"/>
    </source>
</evidence>
<dbReference type="InterPro" id="IPR007525">
    <property type="entry name" value="FrhB_FdhB_C"/>
</dbReference>
<evidence type="ECO:0000313" key="3">
    <source>
        <dbReference type="EMBL" id="RAK66527.1"/>
    </source>
</evidence>
<dbReference type="AlphaFoldDB" id="A0A328BHV3"/>
<sequence>MPRPSTLSPTIKRVLEGELCTGCGLCAGISNGSIVMETVAPGYARPLQSAPIADETESIIASTCPGNVVEPWPAGANTHPYWGGWRQILTGAATDDEVCHEGSSGGVISALLIHALETGVVDRVLHIAADPTDPTRNVTATSRTREDVLARAGSRYTASSPLQAIETALAEGGAFAFVGKPCDVSALRRLARSDPRVEQHVPLAISFFCGGIPSHDGVGRILAALGVDAEAVREFRFRGRGWPGNCVAVTDEGSASMTYAESWGGHLSKEVQFRCKICPDAVGGVADIACADAWYGDDAGYPSFAEQEGRSLIISRTESGERMLNAAIQADAVRVAPLAVGEVEKMQPSQARRKRLVLARTAALPILLQPRPKMAGLRVAEAARRSPVGESLRNLVGTLRRTLTGARSRL</sequence>
<dbReference type="Proteomes" id="UP000249524">
    <property type="component" value="Unassembled WGS sequence"/>
</dbReference>
<gene>
    <name evidence="3" type="ORF">DJ019_09820</name>
</gene>
<organism evidence="3 4">
    <name type="scientific">Phenylobacterium kunshanense</name>
    <dbReference type="NCBI Taxonomy" id="1445034"/>
    <lineage>
        <taxon>Bacteria</taxon>
        <taxon>Pseudomonadati</taxon>
        <taxon>Pseudomonadota</taxon>
        <taxon>Alphaproteobacteria</taxon>
        <taxon>Caulobacterales</taxon>
        <taxon>Caulobacteraceae</taxon>
        <taxon>Phenylobacterium</taxon>
    </lineage>
</organism>
<evidence type="ECO:0000259" key="2">
    <source>
        <dbReference type="Pfam" id="PF04432"/>
    </source>
</evidence>
<proteinExistence type="predicted"/>
<dbReference type="GO" id="GO:0090415">
    <property type="term" value="F:7-hydroxymethyl chlorophyll a reductase activity"/>
    <property type="evidence" value="ECO:0007669"/>
    <property type="project" value="TreeGrafter"/>
</dbReference>
<dbReference type="GO" id="GO:0033354">
    <property type="term" value="P:chlorophyll cycle"/>
    <property type="evidence" value="ECO:0007669"/>
    <property type="project" value="TreeGrafter"/>
</dbReference>
<feature type="domain" description="Coenzyme F420 hydrogenase/dehydrogenase beta subunit C-terminal" evidence="2">
    <location>
        <begin position="175"/>
        <end position="338"/>
    </location>
</feature>
<name>A0A328BHV3_9CAUL</name>
<dbReference type="RefSeq" id="WP_111275835.1">
    <property type="nucleotide sequence ID" value="NZ_QFYS01000003.1"/>
</dbReference>
<protein>
    <recommendedName>
        <fullName evidence="5">Coenzyme F420 hydrogenase</fullName>
    </recommendedName>
</protein>
<reference evidence="3 4" key="1">
    <citation type="submission" date="2018-05" db="EMBL/GenBank/DDBJ databases">
        <authorList>
            <person name="Lanie J.A."/>
            <person name="Ng W.-L."/>
            <person name="Kazmierczak K.M."/>
            <person name="Andrzejewski T.M."/>
            <person name="Davidsen T.M."/>
            <person name="Wayne K.J."/>
            <person name="Tettelin H."/>
            <person name="Glass J.I."/>
            <person name="Rusch D."/>
            <person name="Podicherti R."/>
            <person name="Tsui H.-C.T."/>
            <person name="Winkler M.E."/>
        </authorList>
    </citation>
    <scope>NUCLEOTIDE SEQUENCE [LARGE SCALE GENOMIC DNA]</scope>
    <source>
        <strain evidence="3 4">BUT-10</strain>
    </source>
</reference>
<dbReference type="OrthoDB" id="593768at2"/>
<dbReference type="PANTHER" id="PTHR31332">
    <property type="entry name" value="7-HYDROXYMETHYL CHLOROPHYLL A REDUCTASE, CHLOROPLASTIC"/>
    <property type="match status" value="1"/>
</dbReference>
<dbReference type="Pfam" id="PF04432">
    <property type="entry name" value="FrhB_FdhB_C"/>
    <property type="match status" value="1"/>
</dbReference>
<accession>A0A328BHV3</accession>
<evidence type="ECO:0000313" key="4">
    <source>
        <dbReference type="Proteomes" id="UP000249524"/>
    </source>
</evidence>
<keyword evidence="4" id="KW-1185">Reference proteome</keyword>
<dbReference type="InterPro" id="IPR045220">
    <property type="entry name" value="FRHB/FDHB/HCAR-like"/>
</dbReference>
<dbReference type="EMBL" id="QFYS01000003">
    <property type="protein sequence ID" value="RAK66527.1"/>
    <property type="molecule type" value="Genomic_DNA"/>
</dbReference>
<dbReference type="InterPro" id="IPR007516">
    <property type="entry name" value="Co_F420_Hydgase/DH_bsu_N"/>
</dbReference>